<feature type="domain" description="SWIM-type" evidence="3">
    <location>
        <begin position="112"/>
        <end position="147"/>
    </location>
</feature>
<dbReference type="InterPro" id="IPR007527">
    <property type="entry name" value="Znf_SWIM"/>
</dbReference>
<dbReference type="Pfam" id="PF04434">
    <property type="entry name" value="SWIM"/>
    <property type="match status" value="1"/>
</dbReference>
<dbReference type="InterPro" id="IPR027417">
    <property type="entry name" value="P-loop_NTPase"/>
</dbReference>
<evidence type="ECO:0008006" key="8">
    <source>
        <dbReference type="Google" id="ProtNLM"/>
    </source>
</evidence>
<dbReference type="PROSITE" id="PS50966">
    <property type="entry name" value="ZF_SWIM"/>
    <property type="match status" value="1"/>
</dbReference>
<dbReference type="InterPro" id="IPR014001">
    <property type="entry name" value="Helicase_ATP-bd"/>
</dbReference>
<dbReference type="Gene3D" id="3.40.50.300">
    <property type="entry name" value="P-loop containing nucleotide triphosphate hydrolases"/>
    <property type="match status" value="1"/>
</dbReference>
<evidence type="ECO:0000259" key="5">
    <source>
        <dbReference type="PROSITE" id="PS51194"/>
    </source>
</evidence>
<dbReference type="SMART" id="SM00487">
    <property type="entry name" value="DEXDc"/>
    <property type="match status" value="1"/>
</dbReference>
<dbReference type="Proteomes" id="UP000177701">
    <property type="component" value="Unassembled WGS sequence"/>
</dbReference>
<dbReference type="AlphaFoldDB" id="A0A1F5AEM3"/>
<reference evidence="6 7" key="1">
    <citation type="journal article" date="2016" name="Nat. Commun.">
        <title>Thousands of microbial genomes shed light on interconnected biogeochemical processes in an aquifer system.</title>
        <authorList>
            <person name="Anantharaman K."/>
            <person name="Brown C.T."/>
            <person name="Hug L.A."/>
            <person name="Sharon I."/>
            <person name="Castelle C.J."/>
            <person name="Probst A.J."/>
            <person name="Thomas B.C."/>
            <person name="Singh A."/>
            <person name="Wilkins M.J."/>
            <person name="Karaoz U."/>
            <person name="Brodie E.L."/>
            <person name="Williams K.H."/>
            <person name="Hubbard S.S."/>
            <person name="Banfield J.F."/>
        </authorList>
    </citation>
    <scope>NUCLEOTIDE SEQUENCE [LARGE SCALE GENOMIC DNA]</scope>
</reference>
<evidence type="ECO:0000313" key="6">
    <source>
        <dbReference type="EMBL" id="OGD16930.1"/>
    </source>
</evidence>
<proteinExistence type="predicted"/>
<dbReference type="SUPFAM" id="SSF52540">
    <property type="entry name" value="P-loop containing nucleoside triphosphate hydrolases"/>
    <property type="match status" value="2"/>
</dbReference>
<dbReference type="EMBL" id="MEYH01000022">
    <property type="protein sequence ID" value="OGD16930.1"/>
    <property type="molecule type" value="Genomic_DNA"/>
</dbReference>
<evidence type="ECO:0000259" key="4">
    <source>
        <dbReference type="PROSITE" id="PS51192"/>
    </source>
</evidence>
<keyword evidence="2" id="KW-0862">Zinc</keyword>
<accession>A0A1F5AEM3</accession>
<feature type="domain" description="Helicase ATP-binding" evidence="4">
    <location>
        <begin position="755"/>
        <end position="932"/>
    </location>
</feature>
<keyword evidence="1" id="KW-0378">Hydrolase</keyword>
<dbReference type="GO" id="GO:0008270">
    <property type="term" value="F:zinc ion binding"/>
    <property type="evidence" value="ECO:0007669"/>
    <property type="project" value="UniProtKB-KW"/>
</dbReference>
<evidence type="ECO:0000256" key="2">
    <source>
        <dbReference type="PROSITE-ProRule" id="PRU00325"/>
    </source>
</evidence>
<dbReference type="PROSITE" id="PS51194">
    <property type="entry name" value="HELICASE_CTER"/>
    <property type="match status" value="1"/>
</dbReference>
<dbReference type="GO" id="GO:0005524">
    <property type="term" value="F:ATP binding"/>
    <property type="evidence" value="ECO:0007669"/>
    <property type="project" value="InterPro"/>
</dbReference>
<dbReference type="InterPro" id="IPR000330">
    <property type="entry name" value="SNF2_N"/>
</dbReference>
<dbReference type="Pfam" id="PF00176">
    <property type="entry name" value="SNF2-rel_dom"/>
    <property type="match status" value="1"/>
</dbReference>
<dbReference type="PROSITE" id="PS51192">
    <property type="entry name" value="HELICASE_ATP_BIND_1"/>
    <property type="match status" value="1"/>
</dbReference>
<protein>
    <recommendedName>
        <fullName evidence="8">Helicase SNF2</fullName>
    </recommendedName>
</protein>
<dbReference type="Gene3D" id="3.40.50.10810">
    <property type="entry name" value="Tandem AAA-ATPase domain"/>
    <property type="match status" value="1"/>
</dbReference>
<keyword evidence="2" id="KW-0479">Metal-binding</keyword>
<dbReference type="GO" id="GO:0016787">
    <property type="term" value="F:hydrolase activity"/>
    <property type="evidence" value="ECO:0007669"/>
    <property type="project" value="UniProtKB-KW"/>
</dbReference>
<dbReference type="InterPro" id="IPR022138">
    <property type="entry name" value="DUF3670"/>
</dbReference>
<evidence type="ECO:0000313" key="7">
    <source>
        <dbReference type="Proteomes" id="UP000177701"/>
    </source>
</evidence>
<dbReference type="InterPro" id="IPR038718">
    <property type="entry name" value="SNF2-like_sf"/>
</dbReference>
<feature type="domain" description="Helicase C-terminal" evidence="5">
    <location>
        <begin position="1061"/>
        <end position="1214"/>
    </location>
</feature>
<dbReference type="InterPro" id="IPR001650">
    <property type="entry name" value="Helicase_C-like"/>
</dbReference>
<dbReference type="CDD" id="cd18793">
    <property type="entry name" value="SF2_C_SNF"/>
    <property type="match status" value="1"/>
</dbReference>
<dbReference type="CDD" id="cd18012">
    <property type="entry name" value="DEXQc_arch_SWI2_SNF2"/>
    <property type="match status" value="1"/>
</dbReference>
<evidence type="ECO:0000259" key="3">
    <source>
        <dbReference type="PROSITE" id="PS50966"/>
    </source>
</evidence>
<dbReference type="STRING" id="1797291.A2V47_05905"/>
<keyword evidence="2" id="KW-0863">Zinc-finger</keyword>
<evidence type="ECO:0000256" key="1">
    <source>
        <dbReference type="ARBA" id="ARBA00022801"/>
    </source>
</evidence>
<sequence>MVTRKNFGRTWWGNAWIEAMARIDHDTNRLPRGRSYANGGRVQEIQICNGIVEAKVKGRQRKPYQVTIYLQKFTPEQLSKIQSCIAEDPALASELALGKLPEEMLNRLAQENISLLPTTWQELNANCSCPDWANPCKHLAAVYYLIANEVDKNPFILFHLRGVETNTLMQAAGFVEPVTAAENEETFIPYIQIKVPIKDNKKDNKVEPEFSSILSSLSQEKDSAAIFALLEESPLFYPEANFKQILFKAYHNITNHIKQLQLLEEFPSWSKSNICLLDPGIKVYHPLSETSFFIFLPKKISEGLEGPSKIITVPEDLGGKLILKKKKGILLPAATLIDYFIRLPLQLSSEESSPEVRLISIATTIALALARESAFVPQIRNDQKGNFFVRYMPLNQLKVTEKALDFLAGLIPVTFLYRKEEKSLLIRRDAARSLLSLILTYIVHRFAGIKESNKLCNTFFNGDYYPVQDFTERQTARVITNWLSILNLSGNEISPAIRIEIPQGKKTLFQLQVEVENKKDPLSPLLPLADVFTTKKTIFSHPIEMVRFTLAHQISTASTYFPPLKTVLSSKGKKSPLIDPLEVARFIQNGQHIFNMLGIRVIVPKELKILSSPQLSLAAKLKASEKQNISYFNLEEMLTFSWEVALGDLKLTRKEFLQLVKSAAGVVKFKEHYLLLQPEEVAQIVKKLNQPLPKLSSAEIMQASLTGQTANIFFHSDDKLRKMIDELTKFKVVKLPKSLKAVLRPYQKRGFQWLYSNADKGLGSCLADDMGLGKTIQAITLILKLKEEKKLDHPALVICPTTLVGNWLKECNKFAPSLKALTYHGPERQLITSLPVRVRTCLRAYTHRQAQTGHADLVITTYGLLRREVEKFKKRNWDLIIIDEAQNIKNADSKQTKAVKALKARGTIALSGTPVENRLSELWSIFDYLIPDYLGTRQNFMRRFAMPIEKYRDQRKIALLQKATAPFIMRRMKTDRSIIQDLPDKIVKNEYCYLSKEQTAIYQRVVDTNIQEISNSEGIARRGLVFKLMTSLKQICNHPVHYTKKGTVVKEHSGKAEMTISLLKKIISAREKVLLFTQYKVMGNLLVQLIQTELQIVPLFFHGSLTRKKREMMIEDFQNGNCSPIMIISLKAGGTGLNLTAATNVIHYDLWWNPAVEAQATDRTHRIGQSRKVFVHRLITIGTFEEKIDEMISAKKELAELTVSTGEKWLSELSNQELKEIFKLS</sequence>
<name>A0A1F5AEM3_9BACT</name>
<gene>
    <name evidence="6" type="ORF">A2V47_05905</name>
</gene>
<organism evidence="6 7">
    <name type="scientific">Candidatus Sediminicultor quintus</name>
    <dbReference type="NCBI Taxonomy" id="1797291"/>
    <lineage>
        <taxon>Bacteria</taxon>
        <taxon>Pseudomonadati</taxon>
        <taxon>Atribacterota</taxon>
        <taxon>Candidatus Phoenicimicrobiia</taxon>
        <taxon>Candidatus Pheonicimicrobiales</taxon>
        <taxon>Candidatus Phoenicimicrobiaceae</taxon>
        <taxon>Candidatus Sediminicultor</taxon>
    </lineage>
</organism>
<dbReference type="PANTHER" id="PTHR10799">
    <property type="entry name" value="SNF2/RAD54 HELICASE FAMILY"/>
    <property type="match status" value="1"/>
</dbReference>
<dbReference type="Pfam" id="PF00271">
    <property type="entry name" value="Helicase_C"/>
    <property type="match status" value="1"/>
</dbReference>
<dbReference type="InterPro" id="IPR049730">
    <property type="entry name" value="SNF2/RAD54-like_C"/>
</dbReference>
<comment type="caution">
    <text evidence="6">The sequence shown here is derived from an EMBL/GenBank/DDBJ whole genome shotgun (WGS) entry which is preliminary data.</text>
</comment>
<dbReference type="Pfam" id="PF12419">
    <property type="entry name" value="DUF3670"/>
    <property type="match status" value="1"/>
</dbReference>
<dbReference type="SMART" id="SM00490">
    <property type="entry name" value="HELICc"/>
    <property type="match status" value="1"/>
</dbReference>